<sequence length="494" mass="57574">MGKNITKKNDNHITNKRPNKNKFNNQICDNNMTFEECELTILRQAVDETENIQGQKKVNSKDIQEMLEIVENFIINKKLICYGGTAINNILPKYAQFYKRDIEIPDYDFFSSNALDDAKELADIYEKAGYTEVEAKSGVHYGTFKVFVNFIPIADITHLHKDIYESITKDSIQIAGIKYAPPDFLRMSMYLELSRPSGDVSRWEKVMKRLAIMNKYHPMKINNDCNTIDFSKKIDITMAEEEKLHLTLRDIFIDNGSVFFGGYSTHLYSKHMGESKQKLVNKIPDFDIITEDIEKCALIVKEHLQRDKYKNIKIINHEAIGEIIPKHIEIKVGKYSMAFIYEPIACHSYNEISVDSKTVKVATIDTILAFYLSFLYANMPHYNKDRLLCIAMFLFQTEQQNRLEQKGILKRFSINCYGKQTTLEDIRSIKSDKFKEFKDSGISKDSKEYKMWFFKYNPTDKIEKPIIVKKKTNKTRKNKQKSPKEHPILALLPK</sequence>
<keyword evidence="5" id="KW-0067">ATP-binding</keyword>
<evidence type="ECO:0000256" key="2">
    <source>
        <dbReference type="ARBA" id="ARBA00022664"/>
    </source>
</evidence>
<keyword evidence="3" id="KW-0808">Transferase</keyword>
<evidence type="ECO:0000256" key="3">
    <source>
        <dbReference type="ARBA" id="ARBA00022679"/>
    </source>
</evidence>
<keyword evidence="2" id="KW-0507">mRNA processing</keyword>
<dbReference type="GO" id="GO:0006397">
    <property type="term" value="P:mRNA processing"/>
    <property type="evidence" value="ECO:0007669"/>
    <property type="project" value="UniProtKB-KW"/>
</dbReference>
<dbReference type="EMBL" id="MN740307">
    <property type="protein sequence ID" value="QHT99387.1"/>
    <property type="molecule type" value="Genomic_DNA"/>
</dbReference>
<proteinExistence type="predicted"/>
<dbReference type="GO" id="GO:0044423">
    <property type="term" value="C:virion component"/>
    <property type="evidence" value="ECO:0007669"/>
    <property type="project" value="UniProtKB-KW"/>
</dbReference>
<keyword evidence="7" id="KW-0804">Transcription</keyword>
<evidence type="ECO:0000256" key="1">
    <source>
        <dbReference type="ARBA" id="ARBA00004328"/>
    </source>
</evidence>
<evidence type="ECO:0000256" key="4">
    <source>
        <dbReference type="ARBA" id="ARBA00022741"/>
    </source>
</evidence>
<evidence type="ECO:0000259" key="9">
    <source>
        <dbReference type="Pfam" id="PF19244"/>
    </source>
</evidence>
<organism evidence="10">
    <name type="scientific">viral metagenome</name>
    <dbReference type="NCBI Taxonomy" id="1070528"/>
    <lineage>
        <taxon>unclassified sequences</taxon>
        <taxon>metagenomes</taxon>
        <taxon>organismal metagenomes</taxon>
    </lineage>
</organism>
<evidence type="ECO:0000256" key="8">
    <source>
        <dbReference type="SAM" id="MobiDB-lite"/>
    </source>
</evidence>
<protein>
    <recommendedName>
        <fullName evidence="9">Poly(A) polymerase catalytic subunit domain-containing protein</fullName>
    </recommendedName>
</protein>
<evidence type="ECO:0000256" key="5">
    <source>
        <dbReference type="ARBA" id="ARBA00022840"/>
    </source>
</evidence>
<feature type="domain" description="Poly(A) polymerase catalytic subunit" evidence="9">
    <location>
        <begin position="68"/>
        <end position="197"/>
    </location>
</feature>
<keyword evidence="4" id="KW-0547">Nucleotide-binding</keyword>
<dbReference type="GO" id="GO:0005524">
    <property type="term" value="F:ATP binding"/>
    <property type="evidence" value="ECO:0007669"/>
    <property type="project" value="UniProtKB-KW"/>
</dbReference>
<dbReference type="Pfam" id="PF19244">
    <property type="entry name" value="Poly_A_pol_cat"/>
    <property type="match status" value="1"/>
</dbReference>
<evidence type="ECO:0000256" key="6">
    <source>
        <dbReference type="ARBA" id="ARBA00022844"/>
    </source>
</evidence>
<feature type="compositionally biased region" description="Basic residues" evidence="8">
    <location>
        <begin position="467"/>
        <end position="481"/>
    </location>
</feature>
<evidence type="ECO:0000256" key="7">
    <source>
        <dbReference type="ARBA" id="ARBA00023163"/>
    </source>
</evidence>
<comment type="subcellular location">
    <subcellularLocation>
        <location evidence="1">Virion</location>
    </subcellularLocation>
</comment>
<name>A0A6C0J603_9ZZZZ</name>
<feature type="region of interest" description="Disordered" evidence="8">
    <location>
        <begin position="1"/>
        <end position="24"/>
    </location>
</feature>
<dbReference type="GO" id="GO:0016740">
    <property type="term" value="F:transferase activity"/>
    <property type="evidence" value="ECO:0007669"/>
    <property type="project" value="UniProtKB-KW"/>
</dbReference>
<evidence type="ECO:0000313" key="10">
    <source>
        <dbReference type="EMBL" id="QHT99387.1"/>
    </source>
</evidence>
<dbReference type="AlphaFoldDB" id="A0A6C0J603"/>
<feature type="region of interest" description="Disordered" evidence="8">
    <location>
        <begin position="467"/>
        <end position="494"/>
    </location>
</feature>
<keyword evidence="6" id="KW-0946">Virion</keyword>
<dbReference type="InterPro" id="IPR045355">
    <property type="entry name" value="PolyA_pol_cat_su"/>
</dbReference>
<accession>A0A6C0J603</accession>
<reference evidence="10" key="1">
    <citation type="journal article" date="2020" name="Nature">
        <title>Giant virus diversity and host interactions through global metagenomics.</title>
        <authorList>
            <person name="Schulz F."/>
            <person name="Roux S."/>
            <person name="Paez-Espino D."/>
            <person name="Jungbluth S."/>
            <person name="Walsh D.A."/>
            <person name="Denef V.J."/>
            <person name="McMahon K.D."/>
            <person name="Konstantinidis K.T."/>
            <person name="Eloe-Fadrosh E.A."/>
            <person name="Kyrpides N.C."/>
            <person name="Woyke T."/>
        </authorList>
    </citation>
    <scope>NUCLEOTIDE SEQUENCE</scope>
    <source>
        <strain evidence="10">GVMAG-M-3300025699-48</strain>
    </source>
</reference>